<sequence length="60" mass="6935">MTDPLDIVLDELAAARDRLNEARLRQIGRNSPRHRAAVAERLAQIDALLDVYLQVRSRRR</sequence>
<keyword evidence="2" id="KW-1185">Reference proteome</keyword>
<comment type="caution">
    <text evidence="1">The sequence shown here is derived from an EMBL/GenBank/DDBJ whole genome shotgun (WGS) entry which is preliminary data.</text>
</comment>
<evidence type="ECO:0000313" key="1">
    <source>
        <dbReference type="EMBL" id="MFD1532691.1"/>
    </source>
</evidence>
<dbReference type="RefSeq" id="WP_343978304.1">
    <property type="nucleotide sequence ID" value="NZ_BAAAJG010000010.1"/>
</dbReference>
<proteinExistence type="predicted"/>
<dbReference type="EMBL" id="JBHUCP010000019">
    <property type="protein sequence ID" value="MFD1532691.1"/>
    <property type="molecule type" value="Genomic_DNA"/>
</dbReference>
<gene>
    <name evidence="1" type="ORF">ACFSCY_25035</name>
</gene>
<name>A0ABW4FSX6_9PSEU</name>
<accession>A0ABW4FSX6</accession>
<protein>
    <recommendedName>
        <fullName evidence="3">Aspartyl-phosphate phosphatase Spo0E family protein</fullName>
    </recommendedName>
</protein>
<organism evidence="1 2">
    <name type="scientific">Pseudonocardia aurantiaca</name>
    <dbReference type="NCBI Taxonomy" id="75290"/>
    <lineage>
        <taxon>Bacteria</taxon>
        <taxon>Bacillati</taxon>
        <taxon>Actinomycetota</taxon>
        <taxon>Actinomycetes</taxon>
        <taxon>Pseudonocardiales</taxon>
        <taxon>Pseudonocardiaceae</taxon>
        <taxon>Pseudonocardia</taxon>
    </lineage>
</organism>
<evidence type="ECO:0000313" key="2">
    <source>
        <dbReference type="Proteomes" id="UP001597145"/>
    </source>
</evidence>
<evidence type="ECO:0008006" key="3">
    <source>
        <dbReference type="Google" id="ProtNLM"/>
    </source>
</evidence>
<dbReference type="Proteomes" id="UP001597145">
    <property type="component" value="Unassembled WGS sequence"/>
</dbReference>
<reference evidence="2" key="1">
    <citation type="journal article" date="2019" name="Int. J. Syst. Evol. Microbiol.">
        <title>The Global Catalogue of Microorganisms (GCM) 10K type strain sequencing project: providing services to taxonomists for standard genome sequencing and annotation.</title>
        <authorList>
            <consortium name="The Broad Institute Genomics Platform"/>
            <consortium name="The Broad Institute Genome Sequencing Center for Infectious Disease"/>
            <person name="Wu L."/>
            <person name="Ma J."/>
        </authorList>
    </citation>
    <scope>NUCLEOTIDE SEQUENCE [LARGE SCALE GENOMIC DNA]</scope>
    <source>
        <strain evidence="2">JCM 12165</strain>
    </source>
</reference>